<organism evidence="2 3">
    <name type="scientific">Tropicimonas sediminicola</name>
    <dbReference type="NCBI Taxonomy" id="1031541"/>
    <lineage>
        <taxon>Bacteria</taxon>
        <taxon>Pseudomonadati</taxon>
        <taxon>Pseudomonadota</taxon>
        <taxon>Alphaproteobacteria</taxon>
        <taxon>Rhodobacterales</taxon>
        <taxon>Roseobacteraceae</taxon>
        <taxon>Tropicimonas</taxon>
    </lineage>
</organism>
<feature type="transmembrane region" description="Helical" evidence="1">
    <location>
        <begin position="51"/>
        <end position="80"/>
    </location>
</feature>
<dbReference type="RefSeq" id="WP_089232287.1">
    <property type="nucleotide sequence ID" value="NZ_FZOY01000002.1"/>
</dbReference>
<evidence type="ECO:0000256" key="1">
    <source>
        <dbReference type="SAM" id="Phobius"/>
    </source>
</evidence>
<dbReference type="EMBL" id="FZOY01000002">
    <property type="protein sequence ID" value="SNS53498.1"/>
    <property type="molecule type" value="Genomic_DNA"/>
</dbReference>
<sequence>MQGSTTIDQGTDPERPVRSIVEKLSDFADEDCVSLGDIADAFGAQSFLPMVMIPAILVVTPLSGIPLFSSACGLTIAIVAGQMLLGRDQLWLPEFLKRREIDGEKAQGAMKWVHRMADWLDGHSRKRLSPLTRWPMRKWLQALCLVSGLCMPFLEVVPFSSSILGAAVLLFSTSLMTRDGLFALMGIVAMGGALVLPLTAFGML</sequence>
<dbReference type="PANTHER" id="PTHR41795:SF1">
    <property type="entry name" value="EXOPOLYSACCHARIDE SYNTHESIS PROTEIN"/>
    <property type="match status" value="1"/>
</dbReference>
<feature type="transmembrane region" description="Helical" evidence="1">
    <location>
        <begin position="142"/>
        <end position="169"/>
    </location>
</feature>
<keyword evidence="1" id="KW-0812">Transmembrane</keyword>
<dbReference type="PIRSF" id="PIRSF033239">
    <property type="entry name" value="ExoD"/>
    <property type="match status" value="1"/>
</dbReference>
<evidence type="ECO:0000313" key="3">
    <source>
        <dbReference type="Proteomes" id="UP000198426"/>
    </source>
</evidence>
<dbReference type="OrthoDB" id="7949130at2"/>
<dbReference type="AlphaFoldDB" id="A0A239FAG3"/>
<feature type="transmembrane region" description="Helical" evidence="1">
    <location>
        <begin position="181"/>
        <end position="201"/>
    </location>
</feature>
<dbReference type="Pfam" id="PF06055">
    <property type="entry name" value="ExoD"/>
    <property type="match status" value="1"/>
</dbReference>
<name>A0A239FAG3_9RHOB</name>
<dbReference type="Proteomes" id="UP000198426">
    <property type="component" value="Unassembled WGS sequence"/>
</dbReference>
<dbReference type="InterPro" id="IPR010331">
    <property type="entry name" value="ExoD"/>
</dbReference>
<gene>
    <name evidence="2" type="ORF">SAMN05421757_102564</name>
</gene>
<proteinExistence type="predicted"/>
<dbReference type="PANTHER" id="PTHR41795">
    <property type="entry name" value="EXOPOLYSACCHARIDE SYNTHESIS PROTEIN"/>
    <property type="match status" value="1"/>
</dbReference>
<protein>
    <submittedName>
        <fullName evidence="2">Uncharacterized conserved protein</fullName>
    </submittedName>
</protein>
<reference evidence="2 3" key="1">
    <citation type="submission" date="2017-06" db="EMBL/GenBank/DDBJ databases">
        <authorList>
            <person name="Kim H.J."/>
            <person name="Triplett B.A."/>
        </authorList>
    </citation>
    <scope>NUCLEOTIDE SEQUENCE [LARGE SCALE GENOMIC DNA]</scope>
    <source>
        <strain evidence="2 3">DSM 29339</strain>
    </source>
</reference>
<keyword evidence="1" id="KW-1133">Transmembrane helix</keyword>
<keyword evidence="3" id="KW-1185">Reference proteome</keyword>
<keyword evidence="1" id="KW-0472">Membrane</keyword>
<accession>A0A239FAG3</accession>
<evidence type="ECO:0000313" key="2">
    <source>
        <dbReference type="EMBL" id="SNS53498.1"/>
    </source>
</evidence>